<dbReference type="SUPFAM" id="SSF53098">
    <property type="entry name" value="Ribonuclease H-like"/>
    <property type="match status" value="1"/>
</dbReference>
<keyword evidence="2" id="KW-1185">Reference proteome</keyword>
<protein>
    <recommendedName>
        <fullName evidence="3">Integrase zinc-binding domain-containing protein</fullName>
    </recommendedName>
</protein>
<dbReference type="InterPro" id="IPR008042">
    <property type="entry name" value="Retrotrans_Pao"/>
</dbReference>
<proteinExistence type="predicted"/>
<evidence type="ECO:0000313" key="2">
    <source>
        <dbReference type="Proteomes" id="UP001186944"/>
    </source>
</evidence>
<dbReference type="Proteomes" id="UP001186944">
    <property type="component" value="Unassembled WGS sequence"/>
</dbReference>
<comment type="caution">
    <text evidence="1">The sequence shown here is derived from an EMBL/GenBank/DDBJ whole genome shotgun (WGS) entry which is preliminary data.</text>
</comment>
<evidence type="ECO:0008006" key="3">
    <source>
        <dbReference type="Google" id="ProtNLM"/>
    </source>
</evidence>
<dbReference type="Gene3D" id="3.30.420.10">
    <property type="entry name" value="Ribonuclease H-like superfamily/Ribonuclease H"/>
    <property type="match status" value="1"/>
</dbReference>
<gene>
    <name evidence="1" type="ORF">FSP39_007685</name>
</gene>
<dbReference type="GO" id="GO:0003676">
    <property type="term" value="F:nucleic acid binding"/>
    <property type="evidence" value="ECO:0007669"/>
    <property type="project" value="InterPro"/>
</dbReference>
<dbReference type="EMBL" id="VSWD01000001">
    <property type="protein sequence ID" value="KAK3108419.1"/>
    <property type="molecule type" value="Genomic_DNA"/>
</dbReference>
<dbReference type="InterPro" id="IPR012337">
    <property type="entry name" value="RNaseH-like_sf"/>
</dbReference>
<name>A0AA88YUZ7_PINIB</name>
<reference evidence="1" key="1">
    <citation type="submission" date="2019-08" db="EMBL/GenBank/DDBJ databases">
        <title>The improved chromosome-level genome for the pearl oyster Pinctada fucata martensii using PacBio sequencing and Hi-C.</title>
        <authorList>
            <person name="Zheng Z."/>
        </authorList>
    </citation>
    <scope>NUCLEOTIDE SEQUENCE</scope>
    <source>
        <strain evidence="1">ZZ-2019</strain>
        <tissue evidence="1">Adductor muscle</tissue>
    </source>
</reference>
<dbReference type="Pfam" id="PF05380">
    <property type="entry name" value="Peptidase_A17"/>
    <property type="match status" value="1"/>
</dbReference>
<sequence>MFFQESLSKMENVELHVFSDASELAIAAIAYLRYKDESVINCSFAFGKVKLAPTHGHTIPRLELCAALLATEVARIVKSNLHVQFSDIRFYTDSKVVLGYLNNKVRRFYNYVSNRVDRILRHSESEQWHYVSTKENPADHGTRGIQSAQELEDKWLTGPTFLFSDLKMNEEEYALIDPDVDSEIRVDVNKLAISEDLLAVQEICGRFSKWKSLLSVLGMLRAFIQRWKSSKSNHEGTNDIETVVLRLCQQGTFTNEMKCLESRKPLDKDSIVASLSPFLDDNGLLRVGGRLKYSVLQESVRNPIILSAKSHVTRLLVEYIHDRISHQGRHITEGELRNRGYWIIGAKRLVSSVIHRCVICRKLRVKLESQKMADLPP</sequence>
<dbReference type="AlphaFoldDB" id="A0AA88YUZ7"/>
<accession>A0AA88YUZ7</accession>
<dbReference type="InterPro" id="IPR036397">
    <property type="entry name" value="RNaseH_sf"/>
</dbReference>
<dbReference type="PANTHER" id="PTHR47331:SF6">
    <property type="entry name" value="DOUBLECORTIN DOMAIN-CONTAINING PROTEIN"/>
    <property type="match status" value="1"/>
</dbReference>
<dbReference type="PANTHER" id="PTHR47331">
    <property type="entry name" value="PHD-TYPE DOMAIN-CONTAINING PROTEIN"/>
    <property type="match status" value="1"/>
</dbReference>
<evidence type="ECO:0000313" key="1">
    <source>
        <dbReference type="EMBL" id="KAK3108419.1"/>
    </source>
</evidence>
<organism evidence="1 2">
    <name type="scientific">Pinctada imbricata</name>
    <name type="common">Atlantic pearl-oyster</name>
    <name type="synonym">Pinctada martensii</name>
    <dbReference type="NCBI Taxonomy" id="66713"/>
    <lineage>
        <taxon>Eukaryota</taxon>
        <taxon>Metazoa</taxon>
        <taxon>Spiralia</taxon>
        <taxon>Lophotrochozoa</taxon>
        <taxon>Mollusca</taxon>
        <taxon>Bivalvia</taxon>
        <taxon>Autobranchia</taxon>
        <taxon>Pteriomorphia</taxon>
        <taxon>Pterioida</taxon>
        <taxon>Pterioidea</taxon>
        <taxon>Pteriidae</taxon>
        <taxon>Pinctada</taxon>
    </lineage>
</organism>